<comment type="caution">
    <text evidence="8">The sequence shown here is derived from an EMBL/GenBank/DDBJ whole genome shotgun (WGS) entry which is preliminary data.</text>
</comment>
<evidence type="ECO:0000256" key="2">
    <source>
        <dbReference type="ARBA" id="ARBA00023157"/>
    </source>
</evidence>
<evidence type="ECO:0000256" key="6">
    <source>
        <dbReference type="RuleBase" id="RU610713"/>
    </source>
</evidence>
<dbReference type="PANTHER" id="PTHR11769:SF35">
    <property type="entry name" value="HYALURONIDASE"/>
    <property type="match status" value="1"/>
</dbReference>
<dbReference type="AlphaFoldDB" id="A0A9Q1BDF9"/>
<evidence type="ECO:0000313" key="8">
    <source>
        <dbReference type="EMBL" id="KAJ8021363.1"/>
    </source>
</evidence>
<evidence type="ECO:0000256" key="3">
    <source>
        <dbReference type="PIRNR" id="PIRNR038193"/>
    </source>
</evidence>
<evidence type="ECO:0000256" key="4">
    <source>
        <dbReference type="PIRSR" id="PIRSR038193-1"/>
    </source>
</evidence>
<dbReference type="InterPro" id="IPR017853">
    <property type="entry name" value="GH"/>
</dbReference>
<accession>A0A9Q1BDF9</accession>
<dbReference type="InterPro" id="IPR018155">
    <property type="entry name" value="Hyaluronidase"/>
</dbReference>
<evidence type="ECO:0000313" key="9">
    <source>
        <dbReference type="Proteomes" id="UP001152320"/>
    </source>
</evidence>
<feature type="chain" id="PRO_5040436641" description="Hyaluronidase" evidence="7">
    <location>
        <begin position="22"/>
        <end position="319"/>
    </location>
</feature>
<keyword evidence="2 5" id="KW-1015">Disulfide bond</keyword>
<evidence type="ECO:0000256" key="7">
    <source>
        <dbReference type="SAM" id="SignalP"/>
    </source>
</evidence>
<feature type="signal peptide" evidence="7">
    <location>
        <begin position="1"/>
        <end position="21"/>
    </location>
</feature>
<dbReference type="SUPFAM" id="SSF51445">
    <property type="entry name" value="(Trans)glycosidases"/>
    <property type="match status" value="1"/>
</dbReference>
<dbReference type="PANTHER" id="PTHR11769">
    <property type="entry name" value="HYALURONIDASE"/>
    <property type="match status" value="1"/>
</dbReference>
<keyword evidence="7" id="KW-0732">Signal</keyword>
<dbReference type="Proteomes" id="UP001152320">
    <property type="component" value="Chromosome 21"/>
</dbReference>
<protein>
    <recommendedName>
        <fullName evidence="6">Hyaluronidase</fullName>
        <ecNumber evidence="6">3.2.1.35</ecNumber>
    </recommendedName>
</protein>
<dbReference type="GO" id="GO:0005975">
    <property type="term" value="P:carbohydrate metabolic process"/>
    <property type="evidence" value="ECO:0007669"/>
    <property type="project" value="UniProtKB-UniRule"/>
</dbReference>
<dbReference type="GO" id="GO:0030214">
    <property type="term" value="P:hyaluronan catabolic process"/>
    <property type="evidence" value="ECO:0007669"/>
    <property type="project" value="TreeGrafter"/>
</dbReference>
<feature type="active site" description="Proton donor" evidence="4">
    <location>
        <position position="154"/>
    </location>
</feature>
<dbReference type="GO" id="GO:0004415">
    <property type="term" value="F:hyalurononglucosaminidase activity"/>
    <property type="evidence" value="ECO:0007669"/>
    <property type="project" value="UniProtKB-UniRule"/>
</dbReference>
<gene>
    <name evidence="8" type="ORF">HOLleu_38535</name>
</gene>
<dbReference type="OrthoDB" id="5796153at2759"/>
<dbReference type="Gene3D" id="3.20.20.70">
    <property type="entry name" value="Aldolase class I"/>
    <property type="match status" value="1"/>
</dbReference>
<proteinExistence type="inferred from homology"/>
<keyword evidence="6" id="KW-0378">Hydrolase</keyword>
<keyword evidence="9" id="KW-1185">Reference proteome</keyword>
<comment type="similarity">
    <text evidence="1 3 6">Belongs to the glycosyl hydrolase 56 family.</text>
</comment>
<name>A0A9Q1BDF9_HOLLE</name>
<dbReference type="EC" id="3.2.1.35" evidence="6"/>
<feature type="disulfide bond" evidence="5">
    <location>
        <begin position="230"/>
        <end position="239"/>
    </location>
</feature>
<sequence>MAEFIESLLCVSLFCIVGINSAILSENALPEIYRDSNPERSSKDTKNPYVWKDPFVAYWNVPSYDCPHVFNVDLYLDKFGITANTGQNFTGDKIVIFYQDELGYYPYFNHTLQPVNGGLPQVGNISVHLEKATEDILKAIPDPQFKGVGILDWESWRPQWEQNFDTRQIYRKKSIELVYNKHPEWSNETIELVATAEFEQAADNWMKSTLRLAKDLRPNARWGFYHFPYCYNNKDPAYCTQEAVLTNDNITWLFDSSTALYPSIYVGESLERKDDFVHAIVAEAFRLRNKSRNPFVDVYPYTRYVYARSEVFLTKVGVL</sequence>
<dbReference type="PRINTS" id="PR00846">
    <property type="entry name" value="GLHYDRLASE56"/>
</dbReference>
<evidence type="ECO:0000256" key="5">
    <source>
        <dbReference type="PIRSR" id="PIRSR038193-3"/>
    </source>
</evidence>
<organism evidence="8 9">
    <name type="scientific">Holothuria leucospilota</name>
    <name type="common">Black long sea cucumber</name>
    <name type="synonym">Mertensiothuria leucospilota</name>
    <dbReference type="NCBI Taxonomy" id="206669"/>
    <lineage>
        <taxon>Eukaryota</taxon>
        <taxon>Metazoa</taxon>
        <taxon>Echinodermata</taxon>
        <taxon>Eleutherozoa</taxon>
        <taxon>Echinozoa</taxon>
        <taxon>Holothuroidea</taxon>
        <taxon>Aspidochirotacea</taxon>
        <taxon>Aspidochirotida</taxon>
        <taxon>Holothuriidae</taxon>
        <taxon>Holothuria</taxon>
    </lineage>
</organism>
<dbReference type="Pfam" id="PF01630">
    <property type="entry name" value="Glyco_hydro_56"/>
    <property type="match status" value="1"/>
</dbReference>
<comment type="catalytic activity">
    <reaction evidence="6">
        <text>Random hydrolysis of (1-&gt;4)-linkages between N-acetyl-beta-D-glucosamine and D-glucuronate residues in hyaluronate.</text>
        <dbReference type="EC" id="3.2.1.35"/>
    </reaction>
</comment>
<evidence type="ECO:0000256" key="1">
    <source>
        <dbReference type="ARBA" id="ARBA00008871"/>
    </source>
</evidence>
<keyword evidence="6" id="KW-0326">Glycosidase</keyword>
<dbReference type="InterPro" id="IPR013785">
    <property type="entry name" value="Aldolase_TIM"/>
</dbReference>
<reference evidence="8" key="1">
    <citation type="submission" date="2021-10" db="EMBL/GenBank/DDBJ databases">
        <title>Tropical sea cucumber genome reveals ecological adaptation and Cuvierian tubules defense mechanism.</title>
        <authorList>
            <person name="Chen T."/>
        </authorList>
    </citation>
    <scope>NUCLEOTIDE SEQUENCE</scope>
    <source>
        <strain evidence="8">Nanhai2018</strain>
        <tissue evidence="8">Muscle</tissue>
    </source>
</reference>
<dbReference type="EMBL" id="JAIZAY010000021">
    <property type="protein sequence ID" value="KAJ8021363.1"/>
    <property type="molecule type" value="Genomic_DNA"/>
</dbReference>
<dbReference type="PIRSF" id="PIRSF038193">
    <property type="entry name" value="Hyaluronidase"/>
    <property type="match status" value="1"/>
</dbReference>